<dbReference type="GO" id="GO:0005524">
    <property type="term" value="F:ATP binding"/>
    <property type="evidence" value="ECO:0007669"/>
    <property type="project" value="UniProtKB-KW"/>
</dbReference>
<sequence length="300" mass="32224">MRPGPEATVSAPGDRRPVVVGVEADSSRRMALAWAADEAARRHLPLRPVRAEGLPTRGYRGGAVPPSWEAWNQELHRSGEQVLADAVAFVAARHPEVEVDAVLSEGDPVWALREESRRAAAVVLGSRHLSRAEEVFGSASVALPVMAHAHCPVVVVPEPEHITQEPTYYVVGVDTSEHSAAAVDLAFEEAALRGAELRALYVWEPGPLRIFDEHAAQQECRRLLSETVAGRGARYPEVVLRHELVVGHPVQVLTEASAHALGLVVGTRGRGGFTGMLLGSVSQGVLHHARCPVIAVPRHG</sequence>
<evidence type="ECO:0000256" key="1">
    <source>
        <dbReference type="ARBA" id="ARBA00008791"/>
    </source>
</evidence>
<dbReference type="PRINTS" id="PR01438">
    <property type="entry name" value="UNVRSLSTRESS"/>
</dbReference>
<evidence type="ECO:0000256" key="3">
    <source>
        <dbReference type="ARBA" id="ARBA00022840"/>
    </source>
</evidence>
<evidence type="ECO:0000256" key="2">
    <source>
        <dbReference type="ARBA" id="ARBA00022741"/>
    </source>
</evidence>
<comment type="similarity">
    <text evidence="1">Belongs to the universal stress protein A family.</text>
</comment>
<evidence type="ECO:0000313" key="6">
    <source>
        <dbReference type="Proteomes" id="UP000608955"/>
    </source>
</evidence>
<feature type="domain" description="UspA" evidence="4">
    <location>
        <begin position="170"/>
        <end position="297"/>
    </location>
</feature>
<keyword evidence="3" id="KW-0067">ATP-binding</keyword>
<reference evidence="5" key="1">
    <citation type="journal article" date="2014" name="Int. J. Syst. Evol. Microbiol.">
        <title>Complete genome sequence of Corynebacterium casei LMG S-19264T (=DSM 44701T), isolated from a smear-ripened cheese.</title>
        <authorList>
            <consortium name="US DOE Joint Genome Institute (JGI-PGF)"/>
            <person name="Walter F."/>
            <person name="Albersmeier A."/>
            <person name="Kalinowski J."/>
            <person name="Ruckert C."/>
        </authorList>
    </citation>
    <scope>NUCLEOTIDE SEQUENCE</scope>
    <source>
        <strain evidence="5">JCM 4654</strain>
    </source>
</reference>
<dbReference type="EMBL" id="BMVF01000011">
    <property type="protein sequence ID" value="GHD91898.1"/>
    <property type="molecule type" value="Genomic_DNA"/>
</dbReference>
<dbReference type="Gene3D" id="3.40.50.620">
    <property type="entry name" value="HUPs"/>
    <property type="match status" value="2"/>
</dbReference>
<evidence type="ECO:0000313" key="5">
    <source>
        <dbReference type="EMBL" id="GHD91898.1"/>
    </source>
</evidence>
<dbReference type="PANTHER" id="PTHR46268">
    <property type="entry name" value="STRESS RESPONSE PROTEIN NHAX"/>
    <property type="match status" value="1"/>
</dbReference>
<gene>
    <name evidence="5" type="ORF">GCM10010508_42490</name>
</gene>
<evidence type="ECO:0000259" key="4">
    <source>
        <dbReference type="Pfam" id="PF00582"/>
    </source>
</evidence>
<dbReference type="InterPro" id="IPR014729">
    <property type="entry name" value="Rossmann-like_a/b/a_fold"/>
</dbReference>
<reference evidence="5" key="2">
    <citation type="submission" date="2020-09" db="EMBL/GenBank/DDBJ databases">
        <authorList>
            <person name="Sun Q."/>
            <person name="Ohkuma M."/>
        </authorList>
    </citation>
    <scope>NUCLEOTIDE SEQUENCE</scope>
    <source>
        <strain evidence="5">JCM 4654</strain>
    </source>
</reference>
<name>A0A918Y5W5_9ACTN</name>
<feature type="domain" description="UspA" evidence="4">
    <location>
        <begin position="16"/>
        <end position="157"/>
    </location>
</feature>
<dbReference type="PANTHER" id="PTHR46268:SF27">
    <property type="entry name" value="UNIVERSAL STRESS PROTEIN RV2623"/>
    <property type="match status" value="1"/>
</dbReference>
<keyword evidence="6" id="KW-1185">Reference proteome</keyword>
<dbReference type="InterPro" id="IPR006016">
    <property type="entry name" value="UspA"/>
</dbReference>
<accession>A0A918Y5W5</accession>
<dbReference type="InterPro" id="IPR006015">
    <property type="entry name" value="Universal_stress_UspA"/>
</dbReference>
<dbReference type="SUPFAM" id="SSF52402">
    <property type="entry name" value="Adenine nucleotide alpha hydrolases-like"/>
    <property type="match status" value="2"/>
</dbReference>
<comment type="caution">
    <text evidence="5">The sequence shown here is derived from an EMBL/GenBank/DDBJ whole genome shotgun (WGS) entry which is preliminary data.</text>
</comment>
<organism evidence="5 6">
    <name type="scientific">Streptomyces naganishii JCM 4654</name>
    <dbReference type="NCBI Taxonomy" id="1306179"/>
    <lineage>
        <taxon>Bacteria</taxon>
        <taxon>Bacillati</taxon>
        <taxon>Actinomycetota</taxon>
        <taxon>Actinomycetes</taxon>
        <taxon>Kitasatosporales</taxon>
        <taxon>Streptomycetaceae</taxon>
        <taxon>Streptomyces</taxon>
    </lineage>
</organism>
<keyword evidence="2" id="KW-0547">Nucleotide-binding</keyword>
<dbReference type="Pfam" id="PF00582">
    <property type="entry name" value="Usp"/>
    <property type="match status" value="2"/>
</dbReference>
<protein>
    <submittedName>
        <fullName evidence="5">Universal stress protein</fullName>
    </submittedName>
</protein>
<proteinExistence type="inferred from homology"/>
<dbReference type="AlphaFoldDB" id="A0A918Y5W5"/>
<dbReference type="Proteomes" id="UP000608955">
    <property type="component" value="Unassembled WGS sequence"/>
</dbReference>